<evidence type="ECO:0000256" key="1">
    <source>
        <dbReference type="ARBA" id="ARBA00008356"/>
    </source>
</evidence>
<dbReference type="InterPro" id="IPR032054">
    <property type="entry name" value="Cdt1_C"/>
</dbReference>
<dbReference type="InParanoid" id="A0A4Q1BDV3"/>
<name>A0A4Q1BDV3_TREME</name>
<comment type="similarity">
    <text evidence="1">Belongs to the Cdt1 family.</text>
</comment>
<organism evidence="5 6">
    <name type="scientific">Tremella mesenterica</name>
    <name type="common">Jelly fungus</name>
    <dbReference type="NCBI Taxonomy" id="5217"/>
    <lineage>
        <taxon>Eukaryota</taxon>
        <taxon>Fungi</taxon>
        <taxon>Dikarya</taxon>
        <taxon>Basidiomycota</taxon>
        <taxon>Agaricomycotina</taxon>
        <taxon>Tremellomycetes</taxon>
        <taxon>Tremellales</taxon>
        <taxon>Tremellaceae</taxon>
        <taxon>Tremella</taxon>
    </lineage>
</organism>
<evidence type="ECO:0000256" key="3">
    <source>
        <dbReference type="SAM" id="MobiDB-lite"/>
    </source>
</evidence>
<feature type="compositionally biased region" description="Basic and acidic residues" evidence="3">
    <location>
        <begin position="382"/>
        <end position="393"/>
    </location>
</feature>
<evidence type="ECO:0000313" key="6">
    <source>
        <dbReference type="Proteomes" id="UP000289152"/>
    </source>
</evidence>
<dbReference type="VEuPathDB" id="FungiDB:TREMEDRAFT_73385"/>
<protein>
    <recommendedName>
        <fullName evidence="4">DNA replication factor Cdt1 C-terminal domain-containing protein</fullName>
    </recommendedName>
</protein>
<feature type="compositionally biased region" description="Low complexity" evidence="3">
    <location>
        <begin position="366"/>
        <end position="380"/>
    </location>
</feature>
<proteinExistence type="inferred from homology"/>
<feature type="compositionally biased region" description="Low complexity" evidence="3">
    <location>
        <begin position="397"/>
        <end position="411"/>
    </location>
</feature>
<dbReference type="AlphaFoldDB" id="A0A4Q1BDV3"/>
<keyword evidence="2" id="KW-0131">Cell cycle</keyword>
<sequence length="586" mass="63580">MNTQGVQATPRKRKAVDPPTPSSGSKSKRRAPPTPNPPLAPFPTPPATRHRKFELEPSSISLVSSGESSLDVPIGRGIDLPTHLQTLLTLHRSFNLALSLHMATHPPVLPPHSPSTTRIPLPNLTNFLNIRETVERTSNRRFGISELQRLAWVWTWDGTPPEEKKVEENPFLVSGSEEIPMRVSGMGYLITPTRTLDTNGRRVYTHGIGIELELKVGETRQVLHGGNEGGLGNKGQGGGMGALGRWSGNGEIREEEFLKKLEKWIEIHGGVEHQEKNQLPTPSTTSNQRSTIPPIPLLPLPHLPSSTLLPSANLFTISSSSPSSGSSTPRKPSTVGPSGLADPFVLQPRSTPLSSTLDHPTEDPESSNATSKSKSANINSVEARRQAMAERIKARSRSSQSSLPPLGQSPGYSLKPISNVSSTQEELRRRSTLSRLESIAEGVWMLFSPSHSQSTNNSGLSPSRKRRAILLTEAAEIVVKSSKTPISLAEAQSSLTMLCELCPFFLTTKVIGRQDWLEMPSSTLCPPSPSNNLDRVVLNPPVTPPGSPSRSGGKKAELAGPASLGRVRRQGGLREVRERIRRELGE</sequence>
<feature type="compositionally biased region" description="Pro residues" evidence="3">
    <location>
        <begin position="32"/>
        <end position="46"/>
    </location>
</feature>
<dbReference type="Proteomes" id="UP000289152">
    <property type="component" value="Unassembled WGS sequence"/>
</dbReference>
<feature type="region of interest" description="Disordered" evidence="3">
    <location>
        <begin position="272"/>
        <end position="298"/>
    </location>
</feature>
<feature type="region of interest" description="Disordered" evidence="3">
    <location>
        <begin position="319"/>
        <end position="428"/>
    </location>
</feature>
<accession>A0A4Q1BDV3</accession>
<feature type="compositionally biased region" description="Low complexity" evidence="3">
    <location>
        <begin position="319"/>
        <end position="334"/>
    </location>
</feature>
<dbReference type="EMBL" id="SDIL01000110">
    <property type="protein sequence ID" value="RXK36074.1"/>
    <property type="molecule type" value="Genomic_DNA"/>
</dbReference>
<reference evidence="5 6" key="1">
    <citation type="submission" date="2016-06" db="EMBL/GenBank/DDBJ databases">
        <title>Evolution of pathogenesis and genome organization in the Tremellales.</title>
        <authorList>
            <person name="Cuomo C."/>
            <person name="Litvintseva A."/>
            <person name="Heitman J."/>
            <person name="Chen Y."/>
            <person name="Sun S."/>
            <person name="Springer D."/>
            <person name="Dromer F."/>
            <person name="Young S."/>
            <person name="Zeng Q."/>
            <person name="Chapman S."/>
            <person name="Gujja S."/>
            <person name="Saif S."/>
            <person name="Birren B."/>
        </authorList>
    </citation>
    <scope>NUCLEOTIDE SEQUENCE [LARGE SCALE GENOMIC DNA]</scope>
    <source>
        <strain evidence="5 6">ATCC 28783</strain>
    </source>
</reference>
<gene>
    <name evidence="5" type="ORF">M231_06668</name>
</gene>
<feature type="region of interest" description="Disordered" evidence="3">
    <location>
        <begin position="1"/>
        <end position="50"/>
    </location>
</feature>
<evidence type="ECO:0000256" key="2">
    <source>
        <dbReference type="ARBA" id="ARBA00023306"/>
    </source>
</evidence>
<dbReference type="Gene3D" id="1.10.10.1420">
    <property type="entry name" value="DNA replication factor Cdt1, C-terminal WH domain"/>
    <property type="match status" value="1"/>
</dbReference>
<dbReference type="OrthoDB" id="3366139at2759"/>
<dbReference type="STRING" id="5217.A0A4Q1BDV3"/>
<dbReference type="InterPro" id="IPR038090">
    <property type="entry name" value="Cdt1_C_WH_dom_sf"/>
</dbReference>
<evidence type="ECO:0000259" key="4">
    <source>
        <dbReference type="Pfam" id="PF16679"/>
    </source>
</evidence>
<feature type="region of interest" description="Disordered" evidence="3">
    <location>
        <begin position="539"/>
        <end position="572"/>
    </location>
</feature>
<comment type="caution">
    <text evidence="5">The sequence shown here is derived from an EMBL/GenBank/DDBJ whole genome shotgun (WGS) entry which is preliminary data.</text>
</comment>
<feature type="compositionally biased region" description="Polar residues" evidence="3">
    <location>
        <begin position="348"/>
        <end position="358"/>
    </location>
</feature>
<keyword evidence="6" id="KW-1185">Reference proteome</keyword>
<feature type="domain" description="DNA replication factor Cdt1 C-terminal" evidence="4">
    <location>
        <begin position="421"/>
        <end position="511"/>
    </location>
</feature>
<dbReference type="Pfam" id="PF16679">
    <property type="entry name" value="CDT1_C"/>
    <property type="match status" value="1"/>
</dbReference>
<feature type="compositionally biased region" description="Polar residues" evidence="3">
    <location>
        <begin position="277"/>
        <end position="289"/>
    </location>
</feature>
<evidence type="ECO:0000313" key="5">
    <source>
        <dbReference type="EMBL" id="RXK36074.1"/>
    </source>
</evidence>